<evidence type="ECO:0000313" key="2">
    <source>
        <dbReference type="Proteomes" id="UP001589789"/>
    </source>
</evidence>
<protein>
    <submittedName>
        <fullName evidence="1">Uncharacterized protein</fullName>
    </submittedName>
</protein>
<sequence length="87" mass="9050">MSDSAAALIAAEYAAAVARLAQVREMQTNGISKISVGDQLIVYATGAELAAAVAAQQAEVARLEVLLGLRVARVPARQVRFIADKGL</sequence>
<reference evidence="1 2" key="1">
    <citation type="submission" date="2024-09" db="EMBL/GenBank/DDBJ databases">
        <authorList>
            <person name="Sun Q."/>
            <person name="Mori K."/>
        </authorList>
    </citation>
    <scope>NUCLEOTIDE SEQUENCE [LARGE SCALE GENOMIC DNA]</scope>
    <source>
        <strain evidence="1 2">CCM 7468</strain>
    </source>
</reference>
<dbReference type="Proteomes" id="UP001589789">
    <property type="component" value="Unassembled WGS sequence"/>
</dbReference>
<accession>A0ABV6IM66</accession>
<name>A0ABV6IM66_9PROT</name>
<comment type="caution">
    <text evidence="1">The sequence shown here is derived from an EMBL/GenBank/DDBJ whole genome shotgun (WGS) entry which is preliminary data.</text>
</comment>
<proteinExistence type="predicted"/>
<evidence type="ECO:0000313" key="1">
    <source>
        <dbReference type="EMBL" id="MFC0384344.1"/>
    </source>
</evidence>
<dbReference type="RefSeq" id="WP_377048392.1">
    <property type="nucleotide sequence ID" value="NZ_JBHLVZ010000002.1"/>
</dbReference>
<organism evidence="1 2">
    <name type="scientific">Muricoccus vinaceus</name>
    <dbReference type="NCBI Taxonomy" id="424704"/>
    <lineage>
        <taxon>Bacteria</taxon>
        <taxon>Pseudomonadati</taxon>
        <taxon>Pseudomonadota</taxon>
        <taxon>Alphaproteobacteria</taxon>
        <taxon>Acetobacterales</taxon>
        <taxon>Roseomonadaceae</taxon>
        <taxon>Muricoccus</taxon>
    </lineage>
</organism>
<gene>
    <name evidence="1" type="ORF">ACFFIC_02120</name>
</gene>
<keyword evidence="2" id="KW-1185">Reference proteome</keyword>
<dbReference type="EMBL" id="JBHLVZ010000002">
    <property type="protein sequence ID" value="MFC0384344.1"/>
    <property type="molecule type" value="Genomic_DNA"/>
</dbReference>